<dbReference type="KEGG" id="tau:Tola_0806"/>
<evidence type="ECO:0000313" key="2">
    <source>
        <dbReference type="EMBL" id="ACQ92434.1"/>
    </source>
</evidence>
<proteinExistence type="predicted"/>
<dbReference type="HOGENOM" id="CLU_2358813_0_0_6"/>
<reference evidence="3" key="1">
    <citation type="submission" date="2009-05" db="EMBL/GenBank/DDBJ databases">
        <title>Complete sequence of Tolumonas auensis DSM 9187.</title>
        <authorList>
            <consortium name="US DOE Joint Genome Institute"/>
            <person name="Lucas S."/>
            <person name="Copeland A."/>
            <person name="Lapidus A."/>
            <person name="Glavina del Rio T."/>
            <person name="Tice H."/>
            <person name="Bruce D."/>
            <person name="Goodwin L."/>
            <person name="Pitluck S."/>
            <person name="Chertkov O."/>
            <person name="Brettin T."/>
            <person name="Detter J.C."/>
            <person name="Han C."/>
            <person name="Larimer F."/>
            <person name="Land M."/>
            <person name="Hauser L."/>
            <person name="Kyrpides N."/>
            <person name="Mikhailova N."/>
            <person name="Spring S."/>
            <person name="Beller H."/>
        </authorList>
    </citation>
    <scope>NUCLEOTIDE SEQUENCE [LARGE SCALE GENOMIC DNA]</scope>
    <source>
        <strain evidence="3">DSM 9187 / TA4</strain>
    </source>
</reference>
<reference evidence="2 3" key="2">
    <citation type="journal article" date="2011" name="Stand. Genomic Sci.">
        <title>Complete genome sequence of Tolumonas auensis type strain (TA 4).</title>
        <authorList>
            <person name="Chertkov O."/>
            <person name="Copeland A."/>
            <person name="Lucas S."/>
            <person name="Lapidus A."/>
            <person name="Berry K.W."/>
            <person name="Detter J.C."/>
            <person name="Del Rio T.G."/>
            <person name="Hammon N."/>
            <person name="Dalin E."/>
            <person name="Tice H."/>
            <person name="Pitluck S."/>
            <person name="Richardson P."/>
            <person name="Bruce D."/>
            <person name="Goodwin L."/>
            <person name="Han C."/>
            <person name="Tapia R."/>
            <person name="Saunders E."/>
            <person name="Schmutz J."/>
            <person name="Brettin T."/>
            <person name="Larimer F."/>
            <person name="Land M."/>
            <person name="Hauser L."/>
            <person name="Spring S."/>
            <person name="Rohde M."/>
            <person name="Kyrpides N.C."/>
            <person name="Ivanova N."/>
            <person name="Goker M."/>
            <person name="Beller H.R."/>
            <person name="Klenk H.P."/>
            <person name="Woyke T."/>
        </authorList>
    </citation>
    <scope>NUCLEOTIDE SEQUENCE [LARGE SCALE GENOMIC DNA]</scope>
    <source>
        <strain evidence="3">DSM 9187 / TA4</strain>
    </source>
</reference>
<gene>
    <name evidence="2" type="ordered locus">Tola_0806</name>
</gene>
<keyword evidence="1" id="KW-1133">Transmembrane helix</keyword>
<protein>
    <recommendedName>
        <fullName evidence="4">Transmembrane protein</fullName>
    </recommendedName>
</protein>
<evidence type="ECO:0000256" key="1">
    <source>
        <dbReference type="SAM" id="Phobius"/>
    </source>
</evidence>
<keyword evidence="1" id="KW-0812">Transmembrane</keyword>
<sequence length="96" mass="11150">MALFSYIFITVWFCFWVGLMYNQPHRSQKQKIIWIAGWSLAALAINQLINRGIIHLLPETADPMQHAYYVMYLFSASSLVTGVILFIGLQLFRRPV</sequence>
<evidence type="ECO:0008006" key="4">
    <source>
        <dbReference type="Google" id="ProtNLM"/>
    </source>
</evidence>
<keyword evidence="1" id="KW-0472">Membrane</keyword>
<evidence type="ECO:0000313" key="3">
    <source>
        <dbReference type="Proteomes" id="UP000009073"/>
    </source>
</evidence>
<dbReference type="Proteomes" id="UP000009073">
    <property type="component" value="Chromosome"/>
</dbReference>
<feature type="transmembrane region" description="Helical" evidence="1">
    <location>
        <begin position="32"/>
        <end position="49"/>
    </location>
</feature>
<accession>C4LBJ9</accession>
<dbReference type="STRING" id="595494.Tola_0806"/>
<feature type="transmembrane region" description="Helical" evidence="1">
    <location>
        <begin position="69"/>
        <end position="92"/>
    </location>
</feature>
<dbReference type="RefSeq" id="WP_012729033.1">
    <property type="nucleotide sequence ID" value="NC_012691.1"/>
</dbReference>
<organism evidence="2 3">
    <name type="scientific">Tolumonas auensis (strain DSM 9187 / NBRC 110442 / TA 4)</name>
    <dbReference type="NCBI Taxonomy" id="595494"/>
    <lineage>
        <taxon>Bacteria</taxon>
        <taxon>Pseudomonadati</taxon>
        <taxon>Pseudomonadota</taxon>
        <taxon>Gammaproteobacteria</taxon>
        <taxon>Aeromonadales</taxon>
        <taxon>Aeromonadaceae</taxon>
        <taxon>Tolumonas</taxon>
    </lineage>
</organism>
<dbReference type="AlphaFoldDB" id="C4LBJ9"/>
<keyword evidence="3" id="KW-1185">Reference proteome</keyword>
<dbReference type="EMBL" id="CP001616">
    <property type="protein sequence ID" value="ACQ92434.1"/>
    <property type="molecule type" value="Genomic_DNA"/>
</dbReference>
<feature type="transmembrane region" description="Helical" evidence="1">
    <location>
        <begin position="6"/>
        <end position="23"/>
    </location>
</feature>
<dbReference type="OrthoDB" id="9837779at2"/>
<name>C4LBJ9_TOLAT</name>